<dbReference type="Pfam" id="PF21113">
    <property type="entry name" value="LarA_C"/>
    <property type="match status" value="1"/>
</dbReference>
<dbReference type="Gene3D" id="3.90.226.30">
    <property type="match status" value="1"/>
</dbReference>
<dbReference type="eggNOG" id="COG3875">
    <property type="taxonomic scope" value="Bacteria"/>
</dbReference>
<dbReference type="GO" id="GO:0050043">
    <property type="term" value="F:lactate racemase activity"/>
    <property type="evidence" value="ECO:0007669"/>
    <property type="project" value="InterPro"/>
</dbReference>
<dbReference type="InterPro" id="IPR048520">
    <property type="entry name" value="LarA_C"/>
</dbReference>
<name>S3K323_TREMA</name>
<feature type="domain" description="Lactate racemase C-terminal" evidence="2">
    <location>
        <begin position="268"/>
        <end position="409"/>
    </location>
</feature>
<feature type="domain" description="LarA-like N-terminal" evidence="1">
    <location>
        <begin position="7"/>
        <end position="202"/>
    </location>
</feature>
<dbReference type="Proteomes" id="UP000014541">
    <property type="component" value="Unassembled WGS sequence"/>
</dbReference>
<dbReference type="STRING" id="1125699.HMPREF9194_01682"/>
<evidence type="ECO:0000313" key="3">
    <source>
        <dbReference type="EMBL" id="EPF31336.1"/>
    </source>
</evidence>
<evidence type="ECO:0000259" key="1">
    <source>
        <dbReference type="Pfam" id="PF09861"/>
    </source>
</evidence>
<dbReference type="OrthoDB" id="9770545at2"/>
<dbReference type="InterPro" id="IPR043166">
    <property type="entry name" value="LarA-like_C"/>
</dbReference>
<dbReference type="NCBIfam" id="NF033504">
    <property type="entry name" value="Ni_dep_LarA"/>
    <property type="match status" value="1"/>
</dbReference>
<dbReference type="PATRIC" id="fig|1125699.3.peg.1697"/>
<proteinExistence type="predicted"/>
<organism evidence="3 4">
    <name type="scientific">Treponema maltophilum ATCC 51939</name>
    <dbReference type="NCBI Taxonomy" id="1125699"/>
    <lineage>
        <taxon>Bacteria</taxon>
        <taxon>Pseudomonadati</taxon>
        <taxon>Spirochaetota</taxon>
        <taxon>Spirochaetia</taxon>
        <taxon>Spirochaetales</taxon>
        <taxon>Treponemataceae</taxon>
        <taxon>Treponema</taxon>
    </lineage>
</organism>
<gene>
    <name evidence="3" type="ORF">HMPREF9194_01682</name>
</gene>
<dbReference type="PANTHER" id="PTHR33171:SF17">
    <property type="entry name" value="LARA-LIKE N-TERMINAL DOMAIN-CONTAINING PROTEIN"/>
    <property type="match status" value="1"/>
</dbReference>
<keyword evidence="4" id="KW-1185">Reference proteome</keyword>
<dbReference type="InterPro" id="IPR018657">
    <property type="entry name" value="LarA-like_N"/>
</dbReference>
<dbReference type="RefSeq" id="WP_016525947.1">
    <property type="nucleotide sequence ID" value="NZ_KE332518.1"/>
</dbReference>
<evidence type="ECO:0000259" key="2">
    <source>
        <dbReference type="Pfam" id="PF21113"/>
    </source>
</evidence>
<accession>S3K323</accession>
<dbReference type="Pfam" id="PF09861">
    <property type="entry name" value="Lar_N"/>
    <property type="match status" value="1"/>
</dbReference>
<reference evidence="3 4" key="1">
    <citation type="submission" date="2013-04" db="EMBL/GenBank/DDBJ databases">
        <title>The Genome Sequence of Treponema maltophilum ATCC 51939.</title>
        <authorList>
            <consortium name="The Broad Institute Genomics Platform"/>
            <person name="Earl A."/>
            <person name="Ward D."/>
            <person name="Feldgarden M."/>
            <person name="Gevers D."/>
            <person name="Leonetti C."/>
            <person name="Blanton J.M."/>
            <person name="Dewhirst F.E."/>
            <person name="Izard J."/>
            <person name="Walker B."/>
            <person name="Young S."/>
            <person name="Zeng Q."/>
            <person name="Gargeya S."/>
            <person name="Fitzgerald M."/>
            <person name="Haas B."/>
            <person name="Abouelleil A."/>
            <person name="Allen A.W."/>
            <person name="Alvarado L."/>
            <person name="Arachchi H.M."/>
            <person name="Berlin A.M."/>
            <person name="Chapman S.B."/>
            <person name="Gainer-Dewar J."/>
            <person name="Goldberg J."/>
            <person name="Griggs A."/>
            <person name="Gujja S."/>
            <person name="Hansen M."/>
            <person name="Howarth C."/>
            <person name="Imamovic A."/>
            <person name="Ireland A."/>
            <person name="Larimer J."/>
            <person name="McCowan C."/>
            <person name="Murphy C."/>
            <person name="Pearson M."/>
            <person name="Poon T.W."/>
            <person name="Priest M."/>
            <person name="Roberts A."/>
            <person name="Saif S."/>
            <person name="Shea T."/>
            <person name="Sisk P."/>
            <person name="Sykes S."/>
            <person name="Wortman J."/>
            <person name="Nusbaum C."/>
            <person name="Birren B."/>
        </authorList>
    </citation>
    <scope>NUCLEOTIDE SEQUENCE [LARGE SCALE GENOMIC DNA]</scope>
    <source>
        <strain evidence="3 4">ATCC 51939</strain>
    </source>
</reference>
<comment type="caution">
    <text evidence="3">The sequence shown here is derived from an EMBL/GenBank/DDBJ whole genome shotgun (WGS) entry which is preliminary data.</text>
</comment>
<protein>
    <submittedName>
        <fullName evidence="3">Uncharacterized protein</fullName>
    </submittedName>
</protein>
<sequence length="414" mass="45244">MKIELGFGDTTQILNIPDENLSEVLVPNNIEHRMSADEAVKNALEHPIASARLRDIVKPGEKIAIITSDITRPMPTYAVMPFLLDELSSAGVSDKNITLVFALGSHRKHSDAEKIKLAGEETFRRIACVDGDTADCVHLGVTSRGTPVDIVRCVAEADRRICLGNIEYHYFAGYSGGAKAIMPGVSTRDAIQSNHRMMIEKEACAGNLDTNPLRQDIEEAARMCGIDFILNVVLDEHKKIIYAVAGDSVKAHRQGCRFLDTLYGKRIKQKADIVVVSQGGAPKDLNLYQTQKALDNAKHAVKDGGIIVLVGSCKEGLGEKVFEEWMTGAEKSADLIARIKKEFRLGGHKAAAIALVLEYADIYLVSDMEDAFVKKLFFTPFKTVQDAFNAALEKKGKNASVLVMPYGGSTLPKL</sequence>
<dbReference type="HOGENOM" id="CLU_050189_0_0_12"/>
<dbReference type="AlphaFoldDB" id="S3K323"/>
<evidence type="ECO:0000313" key="4">
    <source>
        <dbReference type="Proteomes" id="UP000014541"/>
    </source>
</evidence>
<dbReference type="InterPro" id="IPR047926">
    <property type="entry name" value="Ni_dep_LarA"/>
</dbReference>
<dbReference type="InterPro" id="IPR048068">
    <property type="entry name" value="LarA-like"/>
</dbReference>
<dbReference type="EMBL" id="ATFF01000006">
    <property type="protein sequence ID" value="EPF31336.1"/>
    <property type="molecule type" value="Genomic_DNA"/>
</dbReference>
<dbReference type="PANTHER" id="PTHR33171">
    <property type="entry name" value="LAR_N DOMAIN-CONTAINING PROTEIN"/>
    <property type="match status" value="1"/>
</dbReference>
<dbReference type="Gene3D" id="3.40.50.11440">
    <property type="match status" value="1"/>
</dbReference>